<name>A0ABW4NAL2_9SPHN</name>
<proteinExistence type="predicted"/>
<dbReference type="InterPro" id="IPR025324">
    <property type="entry name" value="DUF4230"/>
</dbReference>
<feature type="compositionally biased region" description="Basic and acidic residues" evidence="1">
    <location>
        <begin position="218"/>
        <end position="228"/>
    </location>
</feature>
<feature type="region of interest" description="Disordered" evidence="1">
    <location>
        <begin position="218"/>
        <end position="237"/>
    </location>
</feature>
<organism evidence="2 3">
    <name type="scientific">Sphingomonas floccifaciens</name>
    <dbReference type="NCBI Taxonomy" id="1844115"/>
    <lineage>
        <taxon>Bacteria</taxon>
        <taxon>Pseudomonadati</taxon>
        <taxon>Pseudomonadota</taxon>
        <taxon>Alphaproteobacteria</taxon>
        <taxon>Sphingomonadales</taxon>
        <taxon>Sphingomonadaceae</taxon>
        <taxon>Sphingomonas</taxon>
    </lineage>
</organism>
<dbReference type="RefSeq" id="WP_380939318.1">
    <property type="nucleotide sequence ID" value="NZ_JBHUFC010000002.1"/>
</dbReference>
<dbReference type="Pfam" id="PF14014">
    <property type="entry name" value="DUF4230"/>
    <property type="match status" value="1"/>
</dbReference>
<protein>
    <submittedName>
        <fullName evidence="2">DUF4230 domain-containing protein</fullName>
    </submittedName>
</protein>
<keyword evidence="3" id="KW-1185">Reference proteome</keyword>
<gene>
    <name evidence="2" type="ORF">ACFSC3_05085</name>
</gene>
<dbReference type="Proteomes" id="UP001597283">
    <property type="component" value="Unassembled WGS sequence"/>
</dbReference>
<sequence length="237" mass="25870">MGDRLNPKQLIGAAVALSLLIVAAFVGKALYDRVSDSYVVERKDDGSAVTKVVRATFTRAASLKVGSLSGNVQATASDTRLAGMLTSDRVIKAPFSVDYFVDVSRLREGDYRYDPDTRTLIIDAPDVTIGAVNVDEARRTLAETRGLFVTRDAMDKLTQRVSAAAQASADAEAKKPERIAQARDNARRALAQLLTGPLEAAGVADPRVLVTFPYERRESEQDWDRTKTVEQVLGNRR</sequence>
<evidence type="ECO:0000313" key="2">
    <source>
        <dbReference type="EMBL" id="MFD1786943.1"/>
    </source>
</evidence>
<evidence type="ECO:0000313" key="3">
    <source>
        <dbReference type="Proteomes" id="UP001597283"/>
    </source>
</evidence>
<reference evidence="3" key="1">
    <citation type="journal article" date="2019" name="Int. J. Syst. Evol. Microbiol.">
        <title>The Global Catalogue of Microorganisms (GCM) 10K type strain sequencing project: providing services to taxonomists for standard genome sequencing and annotation.</title>
        <authorList>
            <consortium name="The Broad Institute Genomics Platform"/>
            <consortium name="The Broad Institute Genome Sequencing Center for Infectious Disease"/>
            <person name="Wu L."/>
            <person name="Ma J."/>
        </authorList>
    </citation>
    <scope>NUCLEOTIDE SEQUENCE [LARGE SCALE GENOMIC DNA]</scope>
    <source>
        <strain evidence="3">Q85</strain>
    </source>
</reference>
<dbReference type="EMBL" id="JBHUFC010000002">
    <property type="protein sequence ID" value="MFD1786943.1"/>
    <property type="molecule type" value="Genomic_DNA"/>
</dbReference>
<comment type="caution">
    <text evidence="2">The sequence shown here is derived from an EMBL/GenBank/DDBJ whole genome shotgun (WGS) entry which is preliminary data.</text>
</comment>
<accession>A0ABW4NAL2</accession>
<evidence type="ECO:0000256" key="1">
    <source>
        <dbReference type="SAM" id="MobiDB-lite"/>
    </source>
</evidence>